<evidence type="ECO:0000256" key="12">
    <source>
        <dbReference type="ARBA" id="ARBA00048870"/>
    </source>
</evidence>
<keyword evidence="2" id="KW-0521">NADP</keyword>
<protein>
    <recommendedName>
        <fullName evidence="9">Dihydroflavonol 4-reductase</fullName>
        <ecNumber evidence="8">1.1.1.219</ecNumber>
        <ecNumber evidence="7">1.1.1.234</ecNumber>
    </recommendedName>
    <alternativeName>
        <fullName evidence="11">Dihydrokaempferol 4-reductase</fullName>
    </alternativeName>
    <alternativeName>
        <fullName evidence="10">Flavanone 4-reductase</fullName>
    </alternativeName>
</protein>
<evidence type="ECO:0000256" key="10">
    <source>
        <dbReference type="ARBA" id="ARBA00042087"/>
    </source>
</evidence>
<feature type="domain" description="NAD-dependent epimerase/dehydratase" evidence="14">
    <location>
        <begin position="399"/>
        <end position="605"/>
    </location>
</feature>
<dbReference type="InterPro" id="IPR036291">
    <property type="entry name" value="NAD(P)-bd_dom_sf"/>
</dbReference>
<dbReference type="Proteomes" id="UP001187471">
    <property type="component" value="Unassembled WGS sequence"/>
</dbReference>
<reference evidence="15" key="1">
    <citation type="submission" date="2022-12" db="EMBL/GenBank/DDBJ databases">
        <title>Draft genome assemblies for two species of Escallonia (Escalloniales).</title>
        <authorList>
            <person name="Chanderbali A."/>
            <person name="Dervinis C."/>
            <person name="Anghel I."/>
            <person name="Soltis D."/>
            <person name="Soltis P."/>
            <person name="Zapata F."/>
        </authorList>
    </citation>
    <scope>NUCLEOTIDE SEQUENCE</scope>
    <source>
        <strain evidence="15">UCBG92.1500</strain>
        <tissue evidence="15">Leaf</tissue>
    </source>
</reference>
<proteinExistence type="inferred from homology"/>
<evidence type="ECO:0000256" key="8">
    <source>
        <dbReference type="ARBA" id="ARBA00039057"/>
    </source>
</evidence>
<comment type="function">
    <text evidence="6">Bifunctional enzyme involved in flavonoid metabolism.</text>
</comment>
<evidence type="ECO:0000256" key="5">
    <source>
        <dbReference type="ARBA" id="ARBA00023445"/>
    </source>
</evidence>
<comment type="catalytic activity">
    <reaction evidence="13">
        <text>a (2R,3S,4S)-leucoanthocyanidin + NADP(+) = a (2R,3R)-dihydroflavonol + NADPH + H(+)</text>
        <dbReference type="Rhea" id="RHEA:54444"/>
        <dbReference type="ChEBI" id="CHEBI:15378"/>
        <dbReference type="ChEBI" id="CHEBI:57783"/>
        <dbReference type="ChEBI" id="CHEBI:58349"/>
        <dbReference type="ChEBI" id="CHEBI:138176"/>
        <dbReference type="ChEBI" id="CHEBI:138188"/>
        <dbReference type="EC" id="1.1.1.219"/>
    </reaction>
</comment>
<dbReference type="PANTHER" id="PTHR10366:SF563">
    <property type="entry name" value="CINNAMOYL-COA REDUCTASE 16"/>
    <property type="match status" value="1"/>
</dbReference>
<dbReference type="SUPFAM" id="SSF51735">
    <property type="entry name" value="NAD(P)-binding Rossmann-fold domains"/>
    <property type="match status" value="2"/>
</dbReference>
<dbReference type="FunFam" id="3.40.50.720:FF:000085">
    <property type="entry name" value="Dihydroflavonol reductase"/>
    <property type="match status" value="2"/>
</dbReference>
<evidence type="ECO:0000256" key="4">
    <source>
        <dbReference type="ARBA" id="ARBA00023241"/>
    </source>
</evidence>
<dbReference type="InterPro" id="IPR001509">
    <property type="entry name" value="Epimerase_deHydtase"/>
</dbReference>
<evidence type="ECO:0000256" key="2">
    <source>
        <dbReference type="ARBA" id="ARBA00022857"/>
    </source>
</evidence>
<evidence type="ECO:0000256" key="3">
    <source>
        <dbReference type="ARBA" id="ARBA00023002"/>
    </source>
</evidence>
<dbReference type="Pfam" id="PF01370">
    <property type="entry name" value="Epimerase"/>
    <property type="match status" value="2"/>
</dbReference>
<sequence length="683" mass="75894">MEGEEKGRVCVTGGTGFVASWLIMRLLQHGYSVNTTVRDSKKDISYITNLPGASERLKIFNADLDKPDSFTAPIEGCIGVFHVAHIIDFEETEPEETKTKRAISGTLGILQACLESKTVKRVVYTSSASTVMFSGKDSEVVGESTWTDVDLVRALKPFAGSYYISKTLTERAALDFAKKNGLDLVTVIPTFINGPFICPRCPGSVRSSLAMIFDDKDQIKLLSKTDMVHIDDVASAHLFLLEYPKAEGRYICSTVSITLDEMSEFLSARYPEYHKPAADSVKEFDMRNYPSLSSKKLLDTGFRYKYGLEEIAAIMKGIVLSHEKRMLCRSTRIRHGQKLVGKSRTFGHILGLEEILNVRDLAKAFVLPNKTGNISNQREGEEKGTVRVTGGTGFDPDRGKDISFLTNQPGAAARLKIFNADLDRPDSFDAAVEGCTGVFHVARVIDFEDKESEEVQTKRAISGTLGILRACLNSKTVKRVVYTSSASTVVFNGRVLDNVDESSWTDVEFVRSLKPFAASYIISKTLTEQAALEFAEKHGLDLVTVIPTFINGRFICPRVPGSVRTSLAMIFGDQDQYKHLFRVDMVHVDDVASAHIFLLEFPNAKGRYICSAVGITIDKMSEFLSARYPEYHIPTADSLKEFESQKYSTLSSKKLLDTGFEYKYGLEEMYDGAIQCCKEKGFL</sequence>
<evidence type="ECO:0000256" key="9">
    <source>
        <dbReference type="ARBA" id="ARBA00039963"/>
    </source>
</evidence>
<keyword evidence="3" id="KW-0560">Oxidoreductase</keyword>
<organism evidence="15 16">
    <name type="scientific">Escallonia rubra</name>
    <dbReference type="NCBI Taxonomy" id="112253"/>
    <lineage>
        <taxon>Eukaryota</taxon>
        <taxon>Viridiplantae</taxon>
        <taxon>Streptophyta</taxon>
        <taxon>Embryophyta</taxon>
        <taxon>Tracheophyta</taxon>
        <taxon>Spermatophyta</taxon>
        <taxon>Magnoliopsida</taxon>
        <taxon>eudicotyledons</taxon>
        <taxon>Gunneridae</taxon>
        <taxon>Pentapetalae</taxon>
        <taxon>asterids</taxon>
        <taxon>campanulids</taxon>
        <taxon>Escalloniales</taxon>
        <taxon>Escalloniaceae</taxon>
        <taxon>Escallonia</taxon>
    </lineage>
</organism>
<dbReference type="EMBL" id="JAVXUO010000394">
    <property type="protein sequence ID" value="KAK2992616.1"/>
    <property type="molecule type" value="Genomic_DNA"/>
</dbReference>
<dbReference type="CDD" id="cd08958">
    <property type="entry name" value="FR_SDR_e"/>
    <property type="match status" value="2"/>
</dbReference>
<evidence type="ECO:0000256" key="11">
    <source>
        <dbReference type="ARBA" id="ARBA00042831"/>
    </source>
</evidence>
<name>A0AA88RYR9_9ASTE</name>
<dbReference type="EC" id="1.1.1.219" evidence="8"/>
<gene>
    <name evidence="15" type="ORF">RJ640_015972</name>
</gene>
<feature type="domain" description="NAD-dependent epimerase/dehydratase" evidence="14">
    <location>
        <begin position="9"/>
        <end position="247"/>
    </location>
</feature>
<evidence type="ECO:0000259" key="14">
    <source>
        <dbReference type="Pfam" id="PF01370"/>
    </source>
</evidence>
<comment type="catalytic activity">
    <reaction evidence="12">
        <text>(2S)-flavan-4-ol + NADP(+) = (2S)-flavanone + NADPH + H(+)</text>
        <dbReference type="Rhea" id="RHEA:11228"/>
        <dbReference type="ChEBI" id="CHEBI:15378"/>
        <dbReference type="ChEBI" id="CHEBI:15605"/>
        <dbReference type="ChEBI" id="CHEBI:15606"/>
        <dbReference type="ChEBI" id="CHEBI:57783"/>
        <dbReference type="ChEBI" id="CHEBI:58349"/>
        <dbReference type="EC" id="1.1.1.234"/>
    </reaction>
</comment>
<accession>A0AA88RYR9</accession>
<comment type="caution">
    <text evidence="15">The sequence shown here is derived from an EMBL/GenBank/DDBJ whole genome shotgun (WGS) entry which is preliminary data.</text>
</comment>
<comment type="pathway">
    <text evidence="1">Pigment biosynthesis; anthocyanin biosynthesis.</text>
</comment>
<dbReference type="InterPro" id="IPR050425">
    <property type="entry name" value="NAD(P)_dehydrat-like"/>
</dbReference>
<comment type="similarity">
    <text evidence="5">Belongs to the NAD(P)-dependent epimerase/dehydratase family. Dihydroflavonol-4-reductase subfamily.</text>
</comment>
<dbReference type="PANTHER" id="PTHR10366">
    <property type="entry name" value="NAD DEPENDENT EPIMERASE/DEHYDRATASE"/>
    <property type="match status" value="1"/>
</dbReference>
<keyword evidence="16" id="KW-1185">Reference proteome</keyword>
<dbReference type="Gene3D" id="3.40.50.720">
    <property type="entry name" value="NAD(P)-binding Rossmann-like Domain"/>
    <property type="match status" value="2"/>
</dbReference>
<evidence type="ECO:0000313" key="16">
    <source>
        <dbReference type="Proteomes" id="UP001187471"/>
    </source>
</evidence>
<keyword evidence="4" id="KW-0284">Flavonoid biosynthesis</keyword>
<evidence type="ECO:0000256" key="7">
    <source>
        <dbReference type="ARBA" id="ARBA00039055"/>
    </source>
</evidence>
<dbReference type="GO" id="GO:0009813">
    <property type="term" value="P:flavonoid biosynthetic process"/>
    <property type="evidence" value="ECO:0007669"/>
    <property type="project" value="UniProtKB-KW"/>
</dbReference>
<dbReference type="GO" id="GO:0047890">
    <property type="term" value="F:flavanone 4-reductase activity"/>
    <property type="evidence" value="ECO:0007669"/>
    <property type="project" value="UniProtKB-EC"/>
</dbReference>
<evidence type="ECO:0000256" key="1">
    <source>
        <dbReference type="ARBA" id="ARBA00004935"/>
    </source>
</evidence>
<evidence type="ECO:0000256" key="6">
    <source>
        <dbReference type="ARBA" id="ARBA00037100"/>
    </source>
</evidence>
<dbReference type="GO" id="GO:0045552">
    <property type="term" value="F:dihydroflavanol 4-reductase activity"/>
    <property type="evidence" value="ECO:0007669"/>
    <property type="project" value="UniProtKB-EC"/>
</dbReference>
<dbReference type="AlphaFoldDB" id="A0AA88RYR9"/>
<dbReference type="EC" id="1.1.1.234" evidence="7"/>
<evidence type="ECO:0000256" key="13">
    <source>
        <dbReference type="ARBA" id="ARBA00049132"/>
    </source>
</evidence>
<evidence type="ECO:0000313" key="15">
    <source>
        <dbReference type="EMBL" id="KAK2992616.1"/>
    </source>
</evidence>